<dbReference type="RefSeq" id="WP_167146359.1">
    <property type="nucleotide sequence ID" value="NZ_JAAMOX010000001.1"/>
</dbReference>
<name>A0A7X5TSZ2_9MICO</name>
<protein>
    <submittedName>
        <fullName evidence="3">Uncharacterized protein</fullName>
    </submittedName>
</protein>
<sequence>MIDCLANTGVESVSGLWLVPVGVILVGVAIVVWRVRNARLAVRGAALVLALGLGLTFFGAGQPAHAAVDCDTAVVASPSPDNTAAAPDSTPLPSPPVPTGIPTPSPTTAPPVAIPDYAIGIPAFTLPYPPLSGDFAVRVPAKVTNLSEHQGSAGVSVIVPAEPSGYWVVSDVLDSSGQRDPNLSVVVQPDGSALISLGINIAPESELSFLIELTYDFDSWDHSFIPNPDGSGCRLERPVSSISLQFGAEVPVSIPANGEAVAALPGSSECYPPP</sequence>
<evidence type="ECO:0000313" key="4">
    <source>
        <dbReference type="Proteomes" id="UP000541033"/>
    </source>
</evidence>
<evidence type="ECO:0000256" key="2">
    <source>
        <dbReference type="SAM" id="Phobius"/>
    </source>
</evidence>
<feature type="transmembrane region" description="Helical" evidence="2">
    <location>
        <begin position="15"/>
        <end position="33"/>
    </location>
</feature>
<evidence type="ECO:0000256" key="1">
    <source>
        <dbReference type="SAM" id="MobiDB-lite"/>
    </source>
</evidence>
<gene>
    <name evidence="3" type="ORF">FHX76_000045</name>
</gene>
<feature type="transmembrane region" description="Helical" evidence="2">
    <location>
        <begin position="40"/>
        <end position="60"/>
    </location>
</feature>
<keyword evidence="2" id="KW-0472">Membrane</keyword>
<dbReference type="Proteomes" id="UP000541033">
    <property type="component" value="Unassembled WGS sequence"/>
</dbReference>
<comment type="caution">
    <text evidence="3">The sequence shown here is derived from an EMBL/GenBank/DDBJ whole genome shotgun (WGS) entry which is preliminary data.</text>
</comment>
<keyword evidence="4" id="KW-1185">Reference proteome</keyword>
<feature type="compositionally biased region" description="Pro residues" evidence="1">
    <location>
        <begin position="90"/>
        <end position="107"/>
    </location>
</feature>
<accession>A0A7X5TSZ2</accession>
<reference evidence="3 4" key="1">
    <citation type="submission" date="2020-02" db="EMBL/GenBank/DDBJ databases">
        <title>Sequencing the genomes of 1000 actinobacteria strains.</title>
        <authorList>
            <person name="Klenk H.-P."/>
        </authorList>
    </citation>
    <scope>NUCLEOTIDE SEQUENCE [LARGE SCALE GENOMIC DNA]</scope>
    <source>
        <strain evidence="3 4">DSM 27960</strain>
    </source>
</reference>
<dbReference type="AlphaFoldDB" id="A0A7X5TSZ2"/>
<keyword evidence="2" id="KW-1133">Transmembrane helix</keyword>
<organism evidence="3 4">
    <name type="scientific">Lysinibacter cavernae</name>
    <dbReference type="NCBI Taxonomy" id="1640652"/>
    <lineage>
        <taxon>Bacteria</taxon>
        <taxon>Bacillati</taxon>
        <taxon>Actinomycetota</taxon>
        <taxon>Actinomycetes</taxon>
        <taxon>Micrococcales</taxon>
        <taxon>Microbacteriaceae</taxon>
        <taxon>Lysinibacter</taxon>
    </lineage>
</organism>
<proteinExistence type="predicted"/>
<dbReference type="EMBL" id="JAAMOX010000001">
    <property type="protein sequence ID" value="NIH52177.1"/>
    <property type="molecule type" value="Genomic_DNA"/>
</dbReference>
<evidence type="ECO:0000313" key="3">
    <source>
        <dbReference type="EMBL" id="NIH52177.1"/>
    </source>
</evidence>
<feature type="region of interest" description="Disordered" evidence="1">
    <location>
        <begin position="79"/>
        <end position="107"/>
    </location>
</feature>
<keyword evidence="2" id="KW-0812">Transmembrane</keyword>